<dbReference type="Pfam" id="PF10604">
    <property type="entry name" value="Polyketide_cyc2"/>
    <property type="match status" value="1"/>
</dbReference>
<gene>
    <name evidence="1" type="ORF">IHE71_22240</name>
</gene>
<dbReference type="InterPro" id="IPR023393">
    <property type="entry name" value="START-like_dom_sf"/>
</dbReference>
<organism evidence="1 2">
    <name type="scientific">Myceligenerans pegani</name>
    <dbReference type="NCBI Taxonomy" id="2776917"/>
    <lineage>
        <taxon>Bacteria</taxon>
        <taxon>Bacillati</taxon>
        <taxon>Actinomycetota</taxon>
        <taxon>Actinomycetes</taxon>
        <taxon>Micrococcales</taxon>
        <taxon>Promicromonosporaceae</taxon>
        <taxon>Myceligenerans</taxon>
    </lineage>
</organism>
<accession>A0ABR9N430</accession>
<dbReference type="RefSeq" id="WP_192864946.1">
    <property type="nucleotide sequence ID" value="NZ_JADAQT010000108.1"/>
</dbReference>
<evidence type="ECO:0000313" key="1">
    <source>
        <dbReference type="EMBL" id="MBE1878420.1"/>
    </source>
</evidence>
<dbReference type="Proteomes" id="UP000625527">
    <property type="component" value="Unassembled WGS sequence"/>
</dbReference>
<evidence type="ECO:0000313" key="2">
    <source>
        <dbReference type="Proteomes" id="UP000625527"/>
    </source>
</evidence>
<name>A0ABR9N430_9MICO</name>
<comment type="caution">
    <text evidence="1">The sequence shown here is derived from an EMBL/GenBank/DDBJ whole genome shotgun (WGS) entry which is preliminary data.</text>
</comment>
<dbReference type="Gene3D" id="3.30.530.20">
    <property type="match status" value="1"/>
</dbReference>
<dbReference type="InterPro" id="IPR019587">
    <property type="entry name" value="Polyketide_cyclase/dehydratase"/>
</dbReference>
<keyword evidence="2" id="KW-1185">Reference proteome</keyword>
<dbReference type="EMBL" id="JADAQT010000108">
    <property type="protein sequence ID" value="MBE1878420.1"/>
    <property type="molecule type" value="Genomic_DNA"/>
</dbReference>
<proteinExistence type="predicted"/>
<sequence>MATPPDYSGPRPEPAVAGYASVVRDVRVDVPRVTFLAWVNAPGRELGDMIETADDLTRVVGTVNLRGDFDPAVDRTGHRRRVEQATGHYLAEEVLDDTPDEFRYMIWGFTDPRLRLAARYAVARFAYADDDGATRIHWAYSFMPTTPLLRPVVGMILSRAMGEMMRRTLTAWKDAAEREAR</sequence>
<reference evidence="1 2" key="1">
    <citation type="submission" date="2020-10" db="EMBL/GenBank/DDBJ databases">
        <title>Myceligenerans pegani sp. nov., an endophytic actinomycete isolated from Peganum harmala L. in Xinjiang, China.</title>
        <authorList>
            <person name="Xin L."/>
        </authorList>
    </citation>
    <scope>NUCLEOTIDE SEQUENCE [LARGE SCALE GENOMIC DNA]</scope>
    <source>
        <strain evidence="1 2">TRM65318</strain>
    </source>
</reference>
<evidence type="ECO:0008006" key="3">
    <source>
        <dbReference type="Google" id="ProtNLM"/>
    </source>
</evidence>
<protein>
    <recommendedName>
        <fullName evidence="3">SRPBCC family protein</fullName>
    </recommendedName>
</protein>
<dbReference type="SUPFAM" id="SSF55961">
    <property type="entry name" value="Bet v1-like"/>
    <property type="match status" value="1"/>
</dbReference>